<keyword evidence="7" id="KW-0235">DNA replication</keyword>
<evidence type="ECO:0000256" key="7">
    <source>
        <dbReference type="ARBA" id="ARBA00022705"/>
    </source>
</evidence>
<dbReference type="InterPro" id="IPR022637">
    <property type="entry name" value="DNA_polIII_beta_cen"/>
</dbReference>
<dbReference type="Gene3D" id="3.10.150.10">
    <property type="entry name" value="DNA Polymerase III, subunit A, domain 2"/>
    <property type="match status" value="1"/>
</dbReference>
<keyword evidence="9" id="KW-0238">DNA-binding</keyword>
<evidence type="ECO:0000256" key="5">
    <source>
        <dbReference type="ARBA" id="ARBA00022679"/>
    </source>
</evidence>
<evidence type="ECO:0000313" key="14">
    <source>
        <dbReference type="Proteomes" id="UP000482155"/>
    </source>
</evidence>
<dbReference type="Proteomes" id="UP000482155">
    <property type="component" value="Unassembled WGS sequence"/>
</dbReference>
<dbReference type="RefSeq" id="WP_163960706.1">
    <property type="nucleotide sequence ID" value="NZ_JAAIVB010000011.1"/>
</dbReference>
<dbReference type="AlphaFoldDB" id="A0A6B3SHS3"/>
<feature type="domain" description="DNA polymerase III beta sliding clamp central" evidence="12">
    <location>
        <begin position="8"/>
        <end position="124"/>
    </location>
</feature>
<comment type="subcellular location">
    <subcellularLocation>
        <location evidence="1">Cytoplasm</location>
    </subcellularLocation>
</comment>
<name>A0A6B3SHS3_9BURK</name>
<evidence type="ECO:0000256" key="9">
    <source>
        <dbReference type="ARBA" id="ARBA00023125"/>
    </source>
</evidence>
<evidence type="ECO:0000256" key="11">
    <source>
        <dbReference type="ARBA" id="ARBA00033276"/>
    </source>
</evidence>
<dbReference type="GO" id="GO:0003887">
    <property type="term" value="F:DNA-directed DNA polymerase activity"/>
    <property type="evidence" value="ECO:0007669"/>
    <property type="project" value="UniProtKB-KW"/>
</dbReference>
<keyword evidence="14" id="KW-1185">Reference proteome</keyword>
<evidence type="ECO:0000256" key="10">
    <source>
        <dbReference type="ARBA" id="ARBA00030988"/>
    </source>
</evidence>
<dbReference type="GO" id="GO:0005737">
    <property type="term" value="C:cytoplasm"/>
    <property type="evidence" value="ECO:0007669"/>
    <property type="project" value="UniProtKB-SubCell"/>
</dbReference>
<dbReference type="SUPFAM" id="SSF55979">
    <property type="entry name" value="DNA clamp"/>
    <property type="match status" value="1"/>
</dbReference>
<keyword evidence="5" id="KW-0808">Transferase</keyword>
<sequence length="227" mass="24921">MRSITLFRNDMTAVSRLAAKADIRYYLNGVLLEIGAMSSRLVATDGHILGVLHLPDVGDPKLIGQSEQHIIPNDVIAKMKPKKRGDNKVEFIINDPDKDGNVKAVARFDGETIDFQMVNGRYPEYRKIIGKRAAGGIVQIDPELLVRFKKAVIDLGDSRGWMQVTANQAAGTSASFLTCFDKRFFAVVMPWINEGQAGPLPYDAPAWVHAPIVPPALPLLLEMKAAA</sequence>
<evidence type="ECO:0000256" key="6">
    <source>
        <dbReference type="ARBA" id="ARBA00022695"/>
    </source>
</evidence>
<dbReference type="PANTHER" id="PTHR30478:SF0">
    <property type="entry name" value="BETA SLIDING CLAMP"/>
    <property type="match status" value="1"/>
</dbReference>
<keyword evidence="4" id="KW-0963">Cytoplasm</keyword>
<organism evidence="13 14">
    <name type="scientific">Noviherbaspirillum galbum</name>
    <dbReference type="NCBI Taxonomy" id="2709383"/>
    <lineage>
        <taxon>Bacteria</taxon>
        <taxon>Pseudomonadati</taxon>
        <taxon>Pseudomonadota</taxon>
        <taxon>Betaproteobacteria</taxon>
        <taxon>Burkholderiales</taxon>
        <taxon>Oxalobacteraceae</taxon>
        <taxon>Noviherbaspirillum</taxon>
    </lineage>
</organism>
<gene>
    <name evidence="13" type="ORF">G3574_03895</name>
</gene>
<evidence type="ECO:0000259" key="12">
    <source>
        <dbReference type="Pfam" id="PF02767"/>
    </source>
</evidence>
<dbReference type="EMBL" id="JAAIVB010000011">
    <property type="protein sequence ID" value="NEX60213.1"/>
    <property type="molecule type" value="Genomic_DNA"/>
</dbReference>
<evidence type="ECO:0000313" key="13">
    <source>
        <dbReference type="EMBL" id="NEX60213.1"/>
    </source>
</evidence>
<dbReference type="GO" id="GO:0006271">
    <property type="term" value="P:DNA strand elongation involved in DNA replication"/>
    <property type="evidence" value="ECO:0007669"/>
    <property type="project" value="TreeGrafter"/>
</dbReference>
<dbReference type="GO" id="GO:0009360">
    <property type="term" value="C:DNA polymerase III complex"/>
    <property type="evidence" value="ECO:0007669"/>
    <property type="project" value="InterPro"/>
</dbReference>
<dbReference type="InterPro" id="IPR001001">
    <property type="entry name" value="DNA_polIII_beta"/>
</dbReference>
<evidence type="ECO:0000256" key="4">
    <source>
        <dbReference type="ARBA" id="ARBA00022490"/>
    </source>
</evidence>
<protein>
    <recommendedName>
        <fullName evidence="3">Beta sliding clamp</fullName>
    </recommendedName>
    <alternativeName>
        <fullName evidence="11">Beta-clamp processivity factor</fullName>
    </alternativeName>
    <alternativeName>
        <fullName evidence="10">DNA polymerase III beta sliding clamp subunit</fullName>
    </alternativeName>
</protein>
<reference evidence="13 14" key="1">
    <citation type="submission" date="2020-02" db="EMBL/GenBank/DDBJ databases">
        <authorList>
            <person name="Kim M.K."/>
        </authorList>
    </citation>
    <scope>NUCLEOTIDE SEQUENCE [LARGE SCALE GENOMIC DNA]</scope>
    <source>
        <strain evidence="13 14">17J57-3</strain>
    </source>
</reference>
<dbReference type="Pfam" id="PF02767">
    <property type="entry name" value="DNA_pol3_beta_2"/>
    <property type="match status" value="1"/>
</dbReference>
<accession>A0A6B3SHS3</accession>
<proteinExistence type="inferred from homology"/>
<dbReference type="GO" id="GO:0008408">
    <property type="term" value="F:3'-5' exonuclease activity"/>
    <property type="evidence" value="ECO:0007669"/>
    <property type="project" value="InterPro"/>
</dbReference>
<keyword evidence="6" id="KW-0548">Nucleotidyltransferase</keyword>
<evidence type="ECO:0000256" key="2">
    <source>
        <dbReference type="ARBA" id="ARBA00010752"/>
    </source>
</evidence>
<dbReference type="PANTHER" id="PTHR30478">
    <property type="entry name" value="DNA POLYMERASE III SUBUNIT BETA"/>
    <property type="match status" value="1"/>
</dbReference>
<evidence type="ECO:0000256" key="8">
    <source>
        <dbReference type="ARBA" id="ARBA00022932"/>
    </source>
</evidence>
<keyword evidence="8" id="KW-0239">DNA-directed DNA polymerase</keyword>
<evidence type="ECO:0000256" key="3">
    <source>
        <dbReference type="ARBA" id="ARBA00021035"/>
    </source>
</evidence>
<evidence type="ECO:0000256" key="1">
    <source>
        <dbReference type="ARBA" id="ARBA00004496"/>
    </source>
</evidence>
<dbReference type="GO" id="GO:0003677">
    <property type="term" value="F:DNA binding"/>
    <property type="evidence" value="ECO:0007669"/>
    <property type="project" value="UniProtKB-KW"/>
</dbReference>
<dbReference type="InterPro" id="IPR046938">
    <property type="entry name" value="DNA_clamp_sf"/>
</dbReference>
<comment type="similarity">
    <text evidence="2">Belongs to the beta sliding clamp family.</text>
</comment>
<comment type="caution">
    <text evidence="13">The sequence shown here is derived from an EMBL/GenBank/DDBJ whole genome shotgun (WGS) entry which is preliminary data.</text>
</comment>